<organism evidence="1 2">
    <name type="scientific">Georgenia daeguensis</name>
    <dbReference type="NCBI Taxonomy" id="908355"/>
    <lineage>
        <taxon>Bacteria</taxon>
        <taxon>Bacillati</taxon>
        <taxon>Actinomycetota</taxon>
        <taxon>Actinomycetes</taxon>
        <taxon>Micrococcales</taxon>
        <taxon>Bogoriellaceae</taxon>
        <taxon>Georgenia</taxon>
    </lineage>
</organism>
<sequence length="145" mass="15756">MIVAAFVVSVVAVVVAALAGWWAKVSADAAVRSADAAEAALALERERAAKYAPPWRLSWLKGDTYELLNDGDENAYGVEVDLGDLPWVKGKGEPQHDVIHARAPITFMTTRSFTGGSDVVTVTWHRAADLNDEPHTWRHPLPLKG</sequence>
<protein>
    <submittedName>
        <fullName evidence="1">Uncharacterized protein</fullName>
    </submittedName>
</protein>
<comment type="caution">
    <text evidence="1">The sequence shown here is derived from an EMBL/GenBank/DDBJ whole genome shotgun (WGS) entry which is preliminary data.</text>
</comment>
<proteinExistence type="predicted"/>
<accession>A0ABP6ULZ1</accession>
<keyword evidence="2" id="KW-1185">Reference proteome</keyword>
<dbReference type="RefSeq" id="WP_345045193.1">
    <property type="nucleotide sequence ID" value="NZ_BAABBA010000034.1"/>
</dbReference>
<dbReference type="Proteomes" id="UP001499841">
    <property type="component" value="Unassembled WGS sequence"/>
</dbReference>
<gene>
    <name evidence="1" type="ORF">GCM10022262_39930</name>
</gene>
<evidence type="ECO:0000313" key="1">
    <source>
        <dbReference type="EMBL" id="GAA3511797.1"/>
    </source>
</evidence>
<dbReference type="EMBL" id="BAABBA010000034">
    <property type="protein sequence ID" value="GAA3511797.1"/>
    <property type="molecule type" value="Genomic_DNA"/>
</dbReference>
<reference evidence="2" key="1">
    <citation type="journal article" date="2019" name="Int. J. Syst. Evol. Microbiol.">
        <title>The Global Catalogue of Microorganisms (GCM) 10K type strain sequencing project: providing services to taxonomists for standard genome sequencing and annotation.</title>
        <authorList>
            <consortium name="The Broad Institute Genomics Platform"/>
            <consortium name="The Broad Institute Genome Sequencing Center for Infectious Disease"/>
            <person name="Wu L."/>
            <person name="Ma J."/>
        </authorList>
    </citation>
    <scope>NUCLEOTIDE SEQUENCE [LARGE SCALE GENOMIC DNA]</scope>
    <source>
        <strain evidence="2">JCM 17459</strain>
    </source>
</reference>
<name>A0ABP6ULZ1_9MICO</name>
<evidence type="ECO:0000313" key="2">
    <source>
        <dbReference type="Proteomes" id="UP001499841"/>
    </source>
</evidence>